<dbReference type="Proteomes" id="UP000600214">
    <property type="component" value="Unassembled WGS sequence"/>
</dbReference>
<dbReference type="PANTHER" id="PTHR30329">
    <property type="entry name" value="STATOR ELEMENT OF FLAGELLAR MOTOR COMPLEX"/>
    <property type="match status" value="1"/>
</dbReference>
<proteinExistence type="predicted"/>
<reference evidence="8" key="1">
    <citation type="journal article" date="2019" name="Int. J. Syst. Evol. Microbiol.">
        <title>The Global Catalogue of Microorganisms (GCM) 10K type strain sequencing project: providing services to taxonomists for standard genome sequencing and annotation.</title>
        <authorList>
            <consortium name="The Broad Institute Genomics Platform"/>
            <consortium name="The Broad Institute Genome Sequencing Center for Infectious Disease"/>
            <person name="Wu L."/>
            <person name="Ma J."/>
        </authorList>
    </citation>
    <scope>NUCLEOTIDE SEQUENCE [LARGE SCALE GENOMIC DNA]</scope>
    <source>
        <strain evidence="8">CGMCC 1.15288</strain>
    </source>
</reference>
<dbReference type="PRINTS" id="PR01021">
    <property type="entry name" value="OMPADOMAIN"/>
</dbReference>
<evidence type="ECO:0000256" key="4">
    <source>
        <dbReference type="PROSITE-ProRule" id="PRU00473"/>
    </source>
</evidence>
<feature type="domain" description="OmpA-like" evidence="6">
    <location>
        <begin position="206"/>
        <end position="322"/>
    </location>
</feature>
<evidence type="ECO:0000313" key="7">
    <source>
        <dbReference type="EMBL" id="GGH35433.1"/>
    </source>
</evidence>
<dbReference type="InterPro" id="IPR006664">
    <property type="entry name" value="OMP_bac"/>
</dbReference>
<feature type="region of interest" description="Disordered" evidence="5">
    <location>
        <begin position="297"/>
        <end position="316"/>
    </location>
</feature>
<comment type="subcellular location">
    <subcellularLocation>
        <location evidence="1">Cell outer membrane</location>
    </subcellularLocation>
</comment>
<accession>A0ABQ1YQZ0</accession>
<sequence length="322" mass="36209">MLQNGNAISGEIKTIVKNNFIVQEFTGSRINGEILINERKVLKEVGNLDWYLKRLRGRLVVDANKMIIYGTWNSQQAYQFNAYVPARYSGGTFQISLAKPVEAPKKGKNAFLTLRVLDKNTLQPINSDLNISVSKGRMRMPLKRVGGHYIFETTTGETVQITVYGLGYESFNEVVKVDKAHMSKQILIIPSLKKRAKQMSPVGATELKAGDTLQLLLHFEQSSAVLLPDSEPELEKVLRFLIEHPSAKVELIGHTDNVGDPVKNFRLSGDRVNAIKGYLVGNKISAHRIYCRSMGGRKPIAENSSEENRKKNRRVEMRVVEL</sequence>
<dbReference type="PROSITE" id="PS51123">
    <property type="entry name" value="OMPA_2"/>
    <property type="match status" value="1"/>
</dbReference>
<evidence type="ECO:0000256" key="5">
    <source>
        <dbReference type="SAM" id="MobiDB-lite"/>
    </source>
</evidence>
<keyword evidence="8" id="KW-1185">Reference proteome</keyword>
<evidence type="ECO:0000256" key="1">
    <source>
        <dbReference type="ARBA" id="ARBA00004442"/>
    </source>
</evidence>
<name>A0ABQ1YQZ0_9BACT</name>
<evidence type="ECO:0000313" key="8">
    <source>
        <dbReference type="Proteomes" id="UP000600214"/>
    </source>
</evidence>
<dbReference type="Gene3D" id="3.30.1330.60">
    <property type="entry name" value="OmpA-like domain"/>
    <property type="match status" value="1"/>
</dbReference>
<gene>
    <name evidence="7" type="ORF">GCM10007423_27070</name>
</gene>
<dbReference type="EMBL" id="BMIA01000002">
    <property type="protein sequence ID" value="GGH35433.1"/>
    <property type="molecule type" value="Genomic_DNA"/>
</dbReference>
<dbReference type="Pfam" id="PF00691">
    <property type="entry name" value="OmpA"/>
    <property type="match status" value="1"/>
</dbReference>
<comment type="caution">
    <text evidence="7">The sequence shown here is derived from an EMBL/GenBank/DDBJ whole genome shotgun (WGS) entry which is preliminary data.</text>
</comment>
<feature type="compositionally biased region" description="Basic and acidic residues" evidence="5">
    <location>
        <begin position="306"/>
        <end position="316"/>
    </location>
</feature>
<protein>
    <recommendedName>
        <fullName evidence="6">OmpA-like domain-containing protein</fullName>
    </recommendedName>
</protein>
<keyword evidence="3" id="KW-0998">Cell outer membrane</keyword>
<dbReference type="CDD" id="cd07185">
    <property type="entry name" value="OmpA_C-like"/>
    <property type="match status" value="1"/>
</dbReference>
<dbReference type="InterPro" id="IPR036737">
    <property type="entry name" value="OmpA-like_sf"/>
</dbReference>
<organism evidence="7 8">
    <name type="scientific">Dyadobacter endophyticus</name>
    <dbReference type="NCBI Taxonomy" id="1749036"/>
    <lineage>
        <taxon>Bacteria</taxon>
        <taxon>Pseudomonadati</taxon>
        <taxon>Bacteroidota</taxon>
        <taxon>Cytophagia</taxon>
        <taxon>Cytophagales</taxon>
        <taxon>Spirosomataceae</taxon>
        <taxon>Dyadobacter</taxon>
    </lineage>
</organism>
<evidence type="ECO:0000256" key="3">
    <source>
        <dbReference type="ARBA" id="ARBA00023237"/>
    </source>
</evidence>
<dbReference type="InterPro" id="IPR050330">
    <property type="entry name" value="Bact_OuterMem_StrucFunc"/>
</dbReference>
<evidence type="ECO:0000256" key="2">
    <source>
        <dbReference type="ARBA" id="ARBA00023136"/>
    </source>
</evidence>
<keyword evidence="2 4" id="KW-0472">Membrane</keyword>
<evidence type="ECO:0000259" key="6">
    <source>
        <dbReference type="PROSITE" id="PS51123"/>
    </source>
</evidence>
<dbReference type="PANTHER" id="PTHR30329:SF21">
    <property type="entry name" value="LIPOPROTEIN YIAD-RELATED"/>
    <property type="match status" value="1"/>
</dbReference>
<dbReference type="InterPro" id="IPR006665">
    <property type="entry name" value="OmpA-like"/>
</dbReference>
<dbReference type="SUPFAM" id="SSF103088">
    <property type="entry name" value="OmpA-like"/>
    <property type="match status" value="1"/>
</dbReference>